<evidence type="ECO:0000259" key="12">
    <source>
        <dbReference type="Pfam" id="PF13813"/>
    </source>
</evidence>
<dbReference type="Pfam" id="PF03372">
    <property type="entry name" value="Exo_endo_phos"/>
    <property type="match status" value="1"/>
</dbReference>
<evidence type="ECO:0000256" key="9">
    <source>
        <dbReference type="SAM" id="Phobius"/>
    </source>
</evidence>
<evidence type="ECO:0000256" key="7">
    <source>
        <dbReference type="ARBA" id="ARBA00023136"/>
    </source>
</evidence>
<evidence type="ECO:0000313" key="14">
    <source>
        <dbReference type="Proteomes" id="UP000289340"/>
    </source>
</evidence>
<comment type="subcellular location">
    <subcellularLocation>
        <location evidence="1">Membrane</location>
        <topology evidence="1">Multi-pass membrane protein</topology>
    </subcellularLocation>
</comment>
<evidence type="ECO:0000256" key="3">
    <source>
        <dbReference type="ARBA" id="ARBA00022679"/>
    </source>
</evidence>
<dbReference type="InterPro" id="IPR036691">
    <property type="entry name" value="Endo/exonu/phosph_ase_sf"/>
</dbReference>
<dbReference type="SUPFAM" id="SSF52317">
    <property type="entry name" value="Class I glutamine amidotransferase-like"/>
    <property type="match status" value="1"/>
</dbReference>
<dbReference type="PANTHER" id="PTHR31595">
    <property type="entry name" value="LONG-CHAIN-ALCOHOL O-FATTY-ACYLTRANSFERASE 3-RELATED"/>
    <property type="match status" value="1"/>
</dbReference>
<dbReference type="InterPro" id="IPR005135">
    <property type="entry name" value="Endo/exonuclease/phosphatase"/>
</dbReference>
<dbReference type="Gene3D" id="3.60.10.10">
    <property type="entry name" value="Endonuclease/exonuclease/phosphatase"/>
    <property type="match status" value="1"/>
</dbReference>
<name>A0A445JN61_GLYSO</name>
<dbReference type="AlphaFoldDB" id="A0A445JN61"/>
<feature type="transmembrane region" description="Helical" evidence="9">
    <location>
        <begin position="96"/>
        <end position="121"/>
    </location>
</feature>
<evidence type="ECO:0000256" key="1">
    <source>
        <dbReference type="ARBA" id="ARBA00004141"/>
    </source>
</evidence>
<accession>A0A445JN61</accession>
<dbReference type="SUPFAM" id="SSF56219">
    <property type="entry name" value="DNase I-like"/>
    <property type="match status" value="1"/>
</dbReference>
<evidence type="ECO:0000259" key="11">
    <source>
        <dbReference type="Pfam" id="PF03372"/>
    </source>
</evidence>
<dbReference type="EMBL" id="QZWG01000008">
    <property type="protein sequence ID" value="RZB99864.1"/>
    <property type="molecule type" value="Genomic_DNA"/>
</dbReference>
<feature type="transmembrane region" description="Helical" evidence="9">
    <location>
        <begin position="127"/>
        <end position="147"/>
    </location>
</feature>
<organism evidence="13 14">
    <name type="scientific">Glycine soja</name>
    <name type="common">Wild soybean</name>
    <dbReference type="NCBI Taxonomy" id="3848"/>
    <lineage>
        <taxon>Eukaryota</taxon>
        <taxon>Viridiplantae</taxon>
        <taxon>Streptophyta</taxon>
        <taxon>Embryophyta</taxon>
        <taxon>Tracheophyta</taxon>
        <taxon>Spermatophyta</taxon>
        <taxon>Magnoliopsida</taxon>
        <taxon>eudicotyledons</taxon>
        <taxon>Gunneridae</taxon>
        <taxon>Pentapetalae</taxon>
        <taxon>rosids</taxon>
        <taxon>fabids</taxon>
        <taxon>Fabales</taxon>
        <taxon>Fabaceae</taxon>
        <taxon>Papilionoideae</taxon>
        <taxon>50 kb inversion clade</taxon>
        <taxon>NPAAA clade</taxon>
        <taxon>indigoferoid/millettioid clade</taxon>
        <taxon>Phaseoleae</taxon>
        <taxon>Glycine</taxon>
        <taxon>Glycine subgen. Soja</taxon>
    </lineage>
</organism>
<feature type="domain" description="Glutamine amidotransferase" evidence="10">
    <location>
        <begin position="228"/>
        <end position="321"/>
    </location>
</feature>
<keyword evidence="5 9" id="KW-1133">Transmembrane helix</keyword>
<reference evidence="13 14" key="1">
    <citation type="submission" date="2018-09" db="EMBL/GenBank/DDBJ databases">
        <title>A high-quality reference genome of wild soybean provides a powerful tool to mine soybean genomes.</title>
        <authorList>
            <person name="Xie M."/>
            <person name="Chung C.Y.L."/>
            <person name="Li M.-W."/>
            <person name="Wong F.-L."/>
            <person name="Chan T.-F."/>
            <person name="Lam H.-M."/>
        </authorList>
    </citation>
    <scope>NUCLEOTIDE SEQUENCE [LARGE SCALE GENOMIC DNA]</scope>
    <source>
        <strain evidence="14">cv. W05</strain>
        <tissue evidence="13">Hypocotyl of etiolated seedlings</tissue>
    </source>
</reference>
<feature type="transmembrane region" description="Helical" evidence="9">
    <location>
        <begin position="16"/>
        <end position="36"/>
    </location>
</feature>
<dbReference type="InterPro" id="IPR017926">
    <property type="entry name" value="GATASE"/>
</dbReference>
<dbReference type="InterPro" id="IPR032805">
    <property type="entry name" value="Wax_synthase_dom"/>
</dbReference>
<dbReference type="Gene3D" id="3.40.50.880">
    <property type="match status" value="1"/>
</dbReference>
<keyword evidence="14" id="KW-1185">Reference proteome</keyword>
<evidence type="ECO:0000256" key="8">
    <source>
        <dbReference type="ARBA" id="ARBA00023315"/>
    </source>
</evidence>
<dbReference type="Pfam" id="PF00117">
    <property type="entry name" value="GATase"/>
    <property type="match status" value="1"/>
</dbReference>
<keyword evidence="8" id="KW-0012">Acyltransferase</keyword>
<dbReference type="InterPro" id="IPR044851">
    <property type="entry name" value="Wax_synthase"/>
</dbReference>
<proteinExistence type="inferred from homology"/>
<keyword evidence="4 9" id="KW-0812">Transmembrane</keyword>
<evidence type="ECO:0000256" key="4">
    <source>
        <dbReference type="ARBA" id="ARBA00022692"/>
    </source>
</evidence>
<keyword evidence="3" id="KW-0808">Transferase</keyword>
<dbReference type="SUPFAM" id="SSF51366">
    <property type="entry name" value="Ribulose-phoshate binding barrel"/>
    <property type="match status" value="1"/>
</dbReference>
<dbReference type="GO" id="GO:0016020">
    <property type="term" value="C:membrane"/>
    <property type="evidence" value="ECO:0007669"/>
    <property type="project" value="UniProtKB-SubCell"/>
</dbReference>
<dbReference type="InterPro" id="IPR011060">
    <property type="entry name" value="RibuloseP-bd_barrel"/>
</dbReference>
<dbReference type="PANTHER" id="PTHR31595:SF70">
    <property type="entry name" value="LONG-CHAIN-ALCOHOL O-FATTY-ACYLTRANSFERASE 3-RELATED"/>
    <property type="match status" value="1"/>
</dbReference>
<evidence type="ECO:0000259" key="10">
    <source>
        <dbReference type="Pfam" id="PF00117"/>
    </source>
</evidence>
<comment type="similarity">
    <text evidence="2">Belongs to the wax synthase family.</text>
</comment>
<dbReference type="Proteomes" id="UP000289340">
    <property type="component" value="Chromosome 8"/>
</dbReference>
<gene>
    <name evidence="13" type="ORF">D0Y65_022322</name>
</gene>
<evidence type="ECO:0000256" key="6">
    <source>
        <dbReference type="ARBA" id="ARBA00023098"/>
    </source>
</evidence>
<sequence>MILGVYNYKETLHPDFLLVIYCCHVYLALELMLVLVGATVQTLFGFEIEPQFNEPYLCTSLQDFWGRRWNLTVTHILRPTVYDPIRRMSTSFVGPLCATSAAMLATFLVSGLVHELLYYYLTRVPPTWEVTCFFVLHGVCMVVEVAVKKVALRRGWQLHRAVSGPLVVALLAVTANWLFFPQLLRNGLDRKSIEDKTRLRHRTIACESAFEEDQQQQQWRRRGVKVVGMDEALCSYIEKDRPFLGICLGLQLLFESSEENGPVKGLGLIPGTVGRFDSSNGFRVPHIGWNALQITKDLEILDDVGNYHVYFVHSYRAMPKPGEGKASKLAKRVRNLSKPVDIAGQYYKEGADEVSFLNITGFRDFPLGDLPMLQVLRYTSENVFVPLTVGEELEISQIQLEGKDWEDQLGADINSLWESAIRRLIKKEKVDMIYIQETKKEIIDKTMCQAVWGDPEVAWEMQPAVNSAGGILCLWCEKKVKLERKVSGNGFMWLSGQWIKEAVQVNIVSVYSPCDIQNKKILWEAIKQLKSAIYGGLWCITGDFNNIRYPEERVGVCQRLTEESNIKKFNDWIDEMEVEEAPWVGRKFTWFRPNGTAKSKLDRFLVSPDWLIRWPGSIQQPMDRNFSDHCPVLLRSKFVDWSPKPFRILDCWLMDKSFSSIVQDVGSPTNKEDGADLC</sequence>
<evidence type="ECO:0000313" key="13">
    <source>
        <dbReference type="EMBL" id="RZB99864.1"/>
    </source>
</evidence>
<dbReference type="Pfam" id="PF13813">
    <property type="entry name" value="MBOAT_2"/>
    <property type="match status" value="1"/>
</dbReference>
<feature type="domain" description="Wax synthase" evidence="12">
    <location>
        <begin position="49"/>
        <end position="135"/>
    </location>
</feature>
<dbReference type="InterPro" id="IPR029062">
    <property type="entry name" value="Class_I_gatase-like"/>
</dbReference>
<dbReference type="GO" id="GO:0008374">
    <property type="term" value="F:O-acyltransferase activity"/>
    <property type="evidence" value="ECO:0007669"/>
    <property type="project" value="InterPro"/>
</dbReference>
<feature type="transmembrane region" description="Helical" evidence="9">
    <location>
        <begin position="159"/>
        <end position="180"/>
    </location>
</feature>
<evidence type="ECO:0000256" key="2">
    <source>
        <dbReference type="ARBA" id="ARBA00007282"/>
    </source>
</evidence>
<feature type="domain" description="Endonuclease/exonuclease/phosphatase" evidence="11">
    <location>
        <begin position="416"/>
        <end position="629"/>
    </location>
</feature>
<keyword evidence="6" id="KW-0443">Lipid metabolism</keyword>
<protein>
    <submittedName>
        <fullName evidence="13">Imidazole glycerol phosphate synthase hisHF, chloroplastic</fullName>
    </submittedName>
</protein>
<comment type="caution">
    <text evidence="13">The sequence shown here is derived from an EMBL/GenBank/DDBJ whole genome shotgun (WGS) entry which is preliminary data.</text>
</comment>
<dbReference type="GO" id="GO:0006629">
    <property type="term" value="P:lipid metabolic process"/>
    <property type="evidence" value="ECO:0007669"/>
    <property type="project" value="UniProtKB-KW"/>
</dbReference>
<evidence type="ECO:0000256" key="5">
    <source>
        <dbReference type="ARBA" id="ARBA00022989"/>
    </source>
</evidence>
<keyword evidence="7 9" id="KW-0472">Membrane</keyword>